<feature type="domain" description="Major facilitator superfamily (MFS) profile" evidence="7">
    <location>
        <begin position="65"/>
        <end position="587"/>
    </location>
</feature>
<evidence type="ECO:0000256" key="3">
    <source>
        <dbReference type="ARBA" id="ARBA00022989"/>
    </source>
</evidence>
<dbReference type="GO" id="GO:0005886">
    <property type="term" value="C:plasma membrane"/>
    <property type="evidence" value="ECO:0007669"/>
    <property type="project" value="TreeGrafter"/>
</dbReference>
<evidence type="ECO:0000256" key="4">
    <source>
        <dbReference type="ARBA" id="ARBA00023136"/>
    </source>
</evidence>
<feature type="transmembrane region" description="Helical" evidence="6">
    <location>
        <begin position="187"/>
        <end position="210"/>
    </location>
</feature>
<evidence type="ECO:0000256" key="2">
    <source>
        <dbReference type="ARBA" id="ARBA00022692"/>
    </source>
</evidence>
<dbReference type="InterPro" id="IPR011701">
    <property type="entry name" value="MFS"/>
</dbReference>
<reference evidence="8 9" key="1">
    <citation type="journal article" date="2019" name="Mol. Biol. Evol.">
        <title>Blast fungal genomes show frequent chromosomal changes, gene gains and losses, and effector gene turnover.</title>
        <authorList>
            <person name="Gomez Luciano L.B."/>
            <person name="Jason Tsai I."/>
            <person name="Chuma I."/>
            <person name="Tosa Y."/>
            <person name="Chen Y.H."/>
            <person name="Li J.Y."/>
            <person name="Li M.Y."/>
            <person name="Jade Lu M.Y."/>
            <person name="Nakayashiki H."/>
            <person name="Li W.H."/>
        </authorList>
    </citation>
    <scope>NUCLEOTIDE SEQUENCE [LARGE SCALE GENOMIC DNA]</scope>
    <source>
        <strain evidence="8">MZ5-1-6</strain>
    </source>
</reference>
<feature type="transmembrane region" description="Helical" evidence="6">
    <location>
        <begin position="222"/>
        <end position="240"/>
    </location>
</feature>
<evidence type="ECO:0000256" key="6">
    <source>
        <dbReference type="SAM" id="Phobius"/>
    </source>
</evidence>
<dbReference type="Pfam" id="PF07690">
    <property type="entry name" value="MFS_1"/>
    <property type="match status" value="1"/>
</dbReference>
<evidence type="ECO:0000256" key="5">
    <source>
        <dbReference type="SAM" id="MobiDB-lite"/>
    </source>
</evidence>
<feature type="transmembrane region" description="Helical" evidence="6">
    <location>
        <begin position="451"/>
        <end position="472"/>
    </location>
</feature>
<dbReference type="EMBL" id="CP034204">
    <property type="protein sequence ID" value="QBZ54912.1"/>
    <property type="molecule type" value="Genomic_DNA"/>
</dbReference>
<keyword evidence="4 6" id="KW-0472">Membrane</keyword>
<evidence type="ECO:0000313" key="9">
    <source>
        <dbReference type="Proteomes" id="UP000294847"/>
    </source>
</evidence>
<sequence length="587" mass="60529">MSNPSFSEESKPTEEQVNDEHQIVGTLEDDSKGKAKQVEPDSDNVENGHQGQEISEQQSEVLVVLTIGVCLVAFAVGLDNTILATAIPRITAEFGSLANAAWYRSASFAASAGLQLPLAKLYTYFDAKWTYLASLAVFELGCVMCAVATGPSLFIAGRAVSGAGAAGLYPGVINILGLAAPAKLRPALYAVVTGAVGVASLVGPPVGGIFTDNSRLSWRWCFWVNLPIAGVAGAIVLLALRPPRLTWWSKTDAGGSDDTTRPPPKRRAEQSLPLAQKLLKLDPLGTVMLSGGLASLLLALQWGGTTNYWTDKPVWGSLAAAALLFSGFAIAQRSHHDAGAASVPPALLRSRTVLASALLAATLSAALLAHVFLLPFYFQAVRGTNATGSGLRMLAYLGAAALGGVVFGAGVASGRVGRRQGVCAFVGTGVFVVGAGLLHTLGVDTPPGTAAAYQLAAGVSMGVAWQVPFVAVQQLRAGELGVGGHAVANAFVACANSFGAALGIFAAQNIFLGTLASGLGDVVALTPEQVDAILRAGRLPGMRHPVLMSPLLLDEVLQAFATAVDAAFIFPVAIGVLAFLSSLVLLW</sequence>
<dbReference type="PROSITE" id="PS50850">
    <property type="entry name" value="MFS"/>
    <property type="match status" value="1"/>
</dbReference>
<evidence type="ECO:0000313" key="8">
    <source>
        <dbReference type="EMBL" id="QBZ54912.1"/>
    </source>
</evidence>
<dbReference type="AlphaFoldDB" id="A0A4P7N0P8"/>
<feature type="transmembrane region" description="Helical" evidence="6">
    <location>
        <begin position="284"/>
        <end position="302"/>
    </location>
</feature>
<gene>
    <name evidence="8" type="ORF">PoMZ_10624</name>
</gene>
<keyword evidence="3 6" id="KW-1133">Transmembrane helix</keyword>
<accession>A0A4P7N0P8</accession>
<dbReference type="GO" id="GO:0022857">
    <property type="term" value="F:transmembrane transporter activity"/>
    <property type="evidence" value="ECO:0007669"/>
    <property type="project" value="InterPro"/>
</dbReference>
<dbReference type="PANTHER" id="PTHR23501:SF198">
    <property type="entry name" value="AZOLE RESISTANCE PROTEIN 1-RELATED"/>
    <property type="match status" value="1"/>
</dbReference>
<organism evidence="8 9">
    <name type="scientific">Pyricularia oryzae</name>
    <name type="common">Rice blast fungus</name>
    <name type="synonym">Magnaporthe oryzae</name>
    <dbReference type="NCBI Taxonomy" id="318829"/>
    <lineage>
        <taxon>Eukaryota</taxon>
        <taxon>Fungi</taxon>
        <taxon>Dikarya</taxon>
        <taxon>Ascomycota</taxon>
        <taxon>Pezizomycotina</taxon>
        <taxon>Sordariomycetes</taxon>
        <taxon>Sordariomycetidae</taxon>
        <taxon>Magnaporthales</taxon>
        <taxon>Pyriculariaceae</taxon>
        <taxon>Pyricularia</taxon>
    </lineage>
</organism>
<feature type="transmembrane region" description="Helical" evidence="6">
    <location>
        <begin position="314"/>
        <end position="331"/>
    </location>
</feature>
<dbReference type="InterPro" id="IPR020846">
    <property type="entry name" value="MFS_dom"/>
</dbReference>
<feature type="compositionally biased region" description="Basic and acidic residues" evidence="5">
    <location>
        <begin position="8"/>
        <end position="22"/>
    </location>
</feature>
<keyword evidence="2 6" id="KW-0812">Transmembrane</keyword>
<feature type="transmembrane region" description="Helical" evidence="6">
    <location>
        <begin position="393"/>
        <end position="414"/>
    </location>
</feature>
<feature type="transmembrane region" description="Helical" evidence="6">
    <location>
        <begin position="61"/>
        <end position="88"/>
    </location>
</feature>
<feature type="region of interest" description="Disordered" evidence="5">
    <location>
        <begin position="250"/>
        <end position="269"/>
    </location>
</feature>
<dbReference type="Proteomes" id="UP000294847">
    <property type="component" value="Chromosome 1"/>
</dbReference>
<dbReference type="SUPFAM" id="SSF103473">
    <property type="entry name" value="MFS general substrate transporter"/>
    <property type="match status" value="1"/>
</dbReference>
<feature type="transmembrane region" description="Helical" evidence="6">
    <location>
        <begin position="160"/>
        <end position="180"/>
    </location>
</feature>
<feature type="compositionally biased region" description="Basic and acidic residues" evidence="5">
    <location>
        <begin position="29"/>
        <end position="39"/>
    </location>
</feature>
<feature type="transmembrane region" description="Helical" evidence="6">
    <location>
        <begin position="352"/>
        <end position="373"/>
    </location>
</feature>
<proteinExistence type="predicted"/>
<name>A0A4P7N0P8_PYROR</name>
<evidence type="ECO:0000259" key="7">
    <source>
        <dbReference type="PROSITE" id="PS50850"/>
    </source>
</evidence>
<comment type="subcellular location">
    <subcellularLocation>
        <location evidence="1">Membrane</location>
        <topology evidence="1">Multi-pass membrane protein</topology>
    </subcellularLocation>
</comment>
<protein>
    <recommendedName>
        <fullName evidence="7">Major facilitator superfamily (MFS) profile domain-containing protein</fullName>
    </recommendedName>
</protein>
<feature type="transmembrane region" description="Helical" evidence="6">
    <location>
        <begin position="484"/>
        <end position="507"/>
    </location>
</feature>
<dbReference type="InterPro" id="IPR036259">
    <property type="entry name" value="MFS_trans_sf"/>
</dbReference>
<feature type="transmembrane region" description="Helical" evidence="6">
    <location>
        <begin position="131"/>
        <end position="154"/>
    </location>
</feature>
<dbReference type="PANTHER" id="PTHR23501">
    <property type="entry name" value="MAJOR FACILITATOR SUPERFAMILY"/>
    <property type="match status" value="1"/>
</dbReference>
<feature type="transmembrane region" description="Helical" evidence="6">
    <location>
        <begin position="556"/>
        <end position="586"/>
    </location>
</feature>
<feature type="transmembrane region" description="Helical" evidence="6">
    <location>
        <begin position="421"/>
        <end position="439"/>
    </location>
</feature>
<feature type="region of interest" description="Disordered" evidence="5">
    <location>
        <begin position="1"/>
        <end position="52"/>
    </location>
</feature>
<evidence type="ECO:0000256" key="1">
    <source>
        <dbReference type="ARBA" id="ARBA00004141"/>
    </source>
</evidence>
<dbReference type="Gene3D" id="1.20.1250.20">
    <property type="entry name" value="MFS general substrate transporter like domains"/>
    <property type="match status" value="1"/>
</dbReference>